<evidence type="ECO:0000313" key="11">
    <source>
        <dbReference type="Proteomes" id="UP000729733"/>
    </source>
</evidence>
<dbReference type="NCBIfam" id="TIGR01185">
    <property type="entry name" value="devC"/>
    <property type="match status" value="1"/>
</dbReference>
<reference evidence="10" key="1">
    <citation type="journal article" date="2021" name="Antonie Van Leeuwenhoek">
        <title>Draft genome and description of Waterburya agarophytonicola gen. nov. sp. nov. (Pleurocapsales, Cyanobacteria): a seaweed symbiont.</title>
        <authorList>
            <person name="Bonthond G."/>
            <person name="Shalygin S."/>
            <person name="Bayer T."/>
            <person name="Weinberger F."/>
        </authorList>
    </citation>
    <scope>NUCLEOTIDE SEQUENCE</scope>
    <source>
        <strain evidence="10">KI4</strain>
    </source>
</reference>
<dbReference type="InterPro" id="IPR051125">
    <property type="entry name" value="ABC-4/HrtB_transporter"/>
</dbReference>
<dbReference type="GO" id="GO:0005886">
    <property type="term" value="C:plasma membrane"/>
    <property type="evidence" value="ECO:0007669"/>
    <property type="project" value="UniProtKB-SubCell"/>
</dbReference>
<evidence type="ECO:0000256" key="3">
    <source>
        <dbReference type="ARBA" id="ARBA00022475"/>
    </source>
</evidence>
<evidence type="ECO:0000256" key="5">
    <source>
        <dbReference type="ARBA" id="ARBA00022989"/>
    </source>
</evidence>
<dbReference type="PANTHER" id="PTHR43738:SF1">
    <property type="entry name" value="HEMIN TRANSPORT SYSTEM PERMEASE PROTEIN HRTB-RELATED"/>
    <property type="match status" value="1"/>
</dbReference>
<feature type="domain" description="ABC3 transporter permease C-terminal" evidence="8">
    <location>
        <begin position="275"/>
        <end position="380"/>
    </location>
</feature>
<keyword evidence="3" id="KW-1003">Cell membrane</keyword>
<dbReference type="Proteomes" id="UP000729733">
    <property type="component" value="Unassembled WGS sequence"/>
</dbReference>
<dbReference type="RefSeq" id="WP_229639881.1">
    <property type="nucleotide sequence ID" value="NZ_JADWDC010000013.1"/>
</dbReference>
<dbReference type="AlphaFoldDB" id="A0A964FEM3"/>
<feature type="transmembrane region" description="Helical" evidence="7">
    <location>
        <begin position="350"/>
        <end position="375"/>
    </location>
</feature>
<feature type="transmembrane region" description="Helical" evidence="7">
    <location>
        <begin position="21"/>
        <end position="43"/>
    </location>
</feature>
<evidence type="ECO:0000256" key="7">
    <source>
        <dbReference type="SAM" id="Phobius"/>
    </source>
</evidence>
<evidence type="ECO:0000256" key="6">
    <source>
        <dbReference type="ARBA" id="ARBA00023136"/>
    </source>
</evidence>
<evidence type="ECO:0000259" key="8">
    <source>
        <dbReference type="Pfam" id="PF02687"/>
    </source>
</evidence>
<feature type="transmembrane region" description="Helical" evidence="7">
    <location>
        <begin position="309"/>
        <end position="330"/>
    </location>
</feature>
<keyword evidence="4 7" id="KW-0812">Transmembrane</keyword>
<dbReference type="InterPro" id="IPR025857">
    <property type="entry name" value="MacB_PCD"/>
</dbReference>
<protein>
    <submittedName>
        <fullName evidence="10">FtsX-like permease family protein</fullName>
    </submittedName>
</protein>
<evidence type="ECO:0000313" key="10">
    <source>
        <dbReference type="EMBL" id="MCC0176845.1"/>
    </source>
</evidence>
<proteinExistence type="predicted"/>
<sequence length="388" mass="43145">MFTSLKNRTPLGWLQLKHDKMKMLTALAGIAFADILMFMQLGFKDALFKTNTQYPRLVNGDIVLLSTQATNFNELYTFPRRRLYQAMDVPGVESAEPVYIGSLKWRNPQTKEKTSMMVVGFDPERPAFNLPEVNRQLDKVKIPDTVLFDRASRGKYEEVIAQVEQGKPLTTESDRTTVTIAGLFEVGASFADDGALMTSDYNFLRLFPRKQQGTVSLGIINLEPGQDLEATRASLNAYLPEDVEAYTHEEYVAKEVTYIQNRSPIGFVFTLGTTMGFIVGIVIVYQVLSTDVNDHMAEYATFKAMGYKNSYLLFVVFEEALILSIAGFIPSTFLAMGLYRLTAAATALPIVLPISRAITVLILTVIMCGVSGAIATRKLQSADPADIF</sequence>
<gene>
    <name evidence="10" type="ORF">I4641_07625</name>
</gene>
<comment type="caution">
    <text evidence="10">The sequence shown here is derived from an EMBL/GenBank/DDBJ whole genome shotgun (WGS) entry which is preliminary data.</text>
</comment>
<comment type="subcellular location">
    <subcellularLocation>
        <location evidence="1">Cell membrane</location>
        <topology evidence="1">Multi-pass membrane protein</topology>
    </subcellularLocation>
</comment>
<feature type="domain" description="MacB-like periplasmic core" evidence="9">
    <location>
        <begin position="25"/>
        <end position="237"/>
    </location>
</feature>
<dbReference type="PIRSF" id="PIRSF031773">
    <property type="entry name" value="DevC"/>
    <property type="match status" value="1"/>
</dbReference>
<name>A0A964FEM3_9CYAN</name>
<feature type="transmembrane region" description="Helical" evidence="7">
    <location>
        <begin position="265"/>
        <end position="288"/>
    </location>
</feature>
<dbReference type="EMBL" id="JADWDC010000013">
    <property type="protein sequence ID" value="MCC0176845.1"/>
    <property type="molecule type" value="Genomic_DNA"/>
</dbReference>
<dbReference type="InterPro" id="IPR005891">
    <property type="entry name" value="DevC"/>
</dbReference>
<accession>A0A964FEM3</accession>
<dbReference type="Pfam" id="PF12704">
    <property type="entry name" value="MacB_PCD"/>
    <property type="match status" value="1"/>
</dbReference>
<keyword evidence="11" id="KW-1185">Reference proteome</keyword>
<evidence type="ECO:0000256" key="2">
    <source>
        <dbReference type="ARBA" id="ARBA00022448"/>
    </source>
</evidence>
<dbReference type="Pfam" id="PF02687">
    <property type="entry name" value="FtsX"/>
    <property type="match status" value="1"/>
</dbReference>
<evidence type="ECO:0000259" key="9">
    <source>
        <dbReference type="Pfam" id="PF12704"/>
    </source>
</evidence>
<dbReference type="PANTHER" id="PTHR43738">
    <property type="entry name" value="ABC TRANSPORTER, MEMBRANE PROTEIN"/>
    <property type="match status" value="1"/>
</dbReference>
<organism evidence="10 11">
    <name type="scientific">Waterburya agarophytonicola KI4</name>
    <dbReference type="NCBI Taxonomy" id="2874699"/>
    <lineage>
        <taxon>Bacteria</taxon>
        <taxon>Bacillati</taxon>
        <taxon>Cyanobacteriota</taxon>
        <taxon>Cyanophyceae</taxon>
        <taxon>Pleurocapsales</taxon>
        <taxon>Hyellaceae</taxon>
        <taxon>Waterburya</taxon>
        <taxon>Waterburya agarophytonicola</taxon>
    </lineage>
</organism>
<keyword evidence="5 7" id="KW-1133">Transmembrane helix</keyword>
<evidence type="ECO:0000256" key="1">
    <source>
        <dbReference type="ARBA" id="ARBA00004651"/>
    </source>
</evidence>
<keyword evidence="6 7" id="KW-0472">Membrane</keyword>
<dbReference type="InterPro" id="IPR003838">
    <property type="entry name" value="ABC3_permease_C"/>
</dbReference>
<keyword evidence="2" id="KW-0813">Transport</keyword>
<evidence type="ECO:0000256" key="4">
    <source>
        <dbReference type="ARBA" id="ARBA00022692"/>
    </source>
</evidence>